<evidence type="ECO:0000256" key="11">
    <source>
        <dbReference type="ARBA" id="ARBA00032665"/>
    </source>
</evidence>
<keyword evidence="5 13" id="KW-0436">Ligase</keyword>
<dbReference type="CDD" id="cd00818">
    <property type="entry name" value="IleRS_core"/>
    <property type="match status" value="1"/>
</dbReference>
<feature type="domain" description="Methionyl/Valyl/Leucyl/Isoleucyl-tRNA synthetase anticodon-binding" evidence="15">
    <location>
        <begin position="704"/>
        <end position="837"/>
    </location>
</feature>
<evidence type="ECO:0000256" key="7">
    <source>
        <dbReference type="ARBA" id="ARBA00022741"/>
    </source>
</evidence>
<dbReference type="Ensembl" id="ENSCINT00000017328.3">
    <property type="protein sequence ID" value="ENSCINP00000017328.3"/>
    <property type="gene ID" value="ENSCING00000008497.3"/>
</dbReference>
<reference evidence="16" key="4">
    <citation type="submission" date="2025-09" db="UniProtKB">
        <authorList>
            <consortium name="Ensembl"/>
        </authorList>
    </citation>
    <scope>IDENTIFICATION</scope>
</reference>
<dbReference type="FunFam" id="3.90.740.10:FF:000009">
    <property type="entry name" value="Isoleucyl-tRNA synthetase 2, mitochondrial"/>
    <property type="match status" value="1"/>
</dbReference>
<evidence type="ECO:0000256" key="2">
    <source>
        <dbReference type="ARBA" id="ARBA00005594"/>
    </source>
</evidence>
<dbReference type="InterPro" id="IPR001412">
    <property type="entry name" value="aa-tRNA-synth_I_CS"/>
</dbReference>
<evidence type="ECO:0000256" key="9">
    <source>
        <dbReference type="ARBA" id="ARBA00022917"/>
    </source>
</evidence>
<keyword evidence="4" id="KW-0963">Cytoplasm</keyword>
<reference evidence="17" key="1">
    <citation type="journal article" date="2002" name="Science">
        <title>The draft genome of Ciona intestinalis: insights into chordate and vertebrate origins.</title>
        <authorList>
            <person name="Dehal P."/>
            <person name="Satou Y."/>
            <person name="Campbell R.K."/>
            <person name="Chapman J."/>
            <person name="Degnan B."/>
            <person name="De Tomaso A."/>
            <person name="Davidson B."/>
            <person name="Di Gregorio A."/>
            <person name="Gelpke M."/>
            <person name="Goodstein D.M."/>
            <person name="Harafuji N."/>
            <person name="Hastings K.E."/>
            <person name="Ho I."/>
            <person name="Hotta K."/>
            <person name="Huang W."/>
            <person name="Kawashima T."/>
            <person name="Lemaire P."/>
            <person name="Martinez D."/>
            <person name="Meinertzhagen I.A."/>
            <person name="Necula S."/>
            <person name="Nonaka M."/>
            <person name="Putnam N."/>
            <person name="Rash S."/>
            <person name="Saiga H."/>
            <person name="Satake M."/>
            <person name="Terry A."/>
            <person name="Yamada L."/>
            <person name="Wang H.G."/>
            <person name="Awazu S."/>
            <person name="Azumi K."/>
            <person name="Boore J."/>
            <person name="Branno M."/>
            <person name="Chin-Bow S."/>
            <person name="DeSantis R."/>
            <person name="Doyle S."/>
            <person name="Francino P."/>
            <person name="Keys D.N."/>
            <person name="Haga S."/>
            <person name="Hayashi H."/>
            <person name="Hino K."/>
            <person name="Imai K.S."/>
            <person name="Inaba K."/>
            <person name="Kano S."/>
            <person name="Kobayashi K."/>
            <person name="Kobayashi M."/>
            <person name="Lee B.I."/>
            <person name="Makabe K.W."/>
            <person name="Manohar C."/>
            <person name="Matassi G."/>
            <person name="Medina M."/>
            <person name="Mochizuki Y."/>
            <person name="Mount S."/>
            <person name="Morishita T."/>
            <person name="Miura S."/>
            <person name="Nakayama A."/>
            <person name="Nishizaka S."/>
            <person name="Nomoto H."/>
            <person name="Ohta F."/>
            <person name="Oishi K."/>
            <person name="Rigoutsos I."/>
            <person name="Sano M."/>
            <person name="Sasaki A."/>
            <person name="Sasakura Y."/>
            <person name="Shoguchi E."/>
            <person name="Shin-i T."/>
            <person name="Spagnuolo A."/>
            <person name="Stainier D."/>
            <person name="Suzuki M.M."/>
            <person name="Tassy O."/>
            <person name="Takatori N."/>
            <person name="Tokuoka M."/>
            <person name="Yagi K."/>
            <person name="Yoshizaki F."/>
            <person name="Wada S."/>
            <person name="Zhang C."/>
            <person name="Hyatt P.D."/>
            <person name="Larimer F."/>
            <person name="Detter C."/>
            <person name="Doggett N."/>
            <person name="Glavina T."/>
            <person name="Hawkins T."/>
            <person name="Richardson P."/>
            <person name="Lucas S."/>
            <person name="Kohara Y."/>
            <person name="Levine M."/>
            <person name="Satoh N."/>
            <person name="Rokhsar D.S."/>
        </authorList>
    </citation>
    <scope>NUCLEOTIDE SEQUENCE [LARGE SCALE GENOMIC DNA]</scope>
</reference>
<dbReference type="GO" id="GO:0005524">
    <property type="term" value="F:ATP binding"/>
    <property type="evidence" value="ECO:0007669"/>
    <property type="project" value="UniProtKB-KW"/>
</dbReference>
<dbReference type="Gene3D" id="3.40.50.620">
    <property type="entry name" value="HUPs"/>
    <property type="match status" value="2"/>
</dbReference>
<dbReference type="InterPro" id="IPR050081">
    <property type="entry name" value="Ile-tRNA_ligase"/>
</dbReference>
<evidence type="ECO:0000313" key="17">
    <source>
        <dbReference type="Proteomes" id="UP000008144"/>
    </source>
</evidence>
<dbReference type="Pfam" id="PF08264">
    <property type="entry name" value="Anticodon_1"/>
    <property type="match status" value="1"/>
</dbReference>
<comment type="similarity">
    <text evidence="2 13">Belongs to the class-I aminoacyl-tRNA synthetase family.</text>
</comment>
<dbReference type="SUPFAM" id="SSF52374">
    <property type="entry name" value="Nucleotidylyl transferase"/>
    <property type="match status" value="1"/>
</dbReference>
<dbReference type="Pfam" id="PF00133">
    <property type="entry name" value="tRNA-synt_1"/>
    <property type="match status" value="1"/>
</dbReference>
<comment type="catalytic activity">
    <reaction evidence="12">
        <text>tRNA(Ile) + L-isoleucine + ATP = L-isoleucyl-tRNA(Ile) + AMP + diphosphate</text>
        <dbReference type="Rhea" id="RHEA:11060"/>
        <dbReference type="Rhea" id="RHEA-COMP:9666"/>
        <dbReference type="Rhea" id="RHEA-COMP:9695"/>
        <dbReference type="ChEBI" id="CHEBI:30616"/>
        <dbReference type="ChEBI" id="CHEBI:33019"/>
        <dbReference type="ChEBI" id="CHEBI:58045"/>
        <dbReference type="ChEBI" id="CHEBI:78442"/>
        <dbReference type="ChEBI" id="CHEBI:78528"/>
        <dbReference type="ChEBI" id="CHEBI:456215"/>
        <dbReference type="EC" id="6.1.1.5"/>
    </reaction>
</comment>
<evidence type="ECO:0000256" key="4">
    <source>
        <dbReference type="ARBA" id="ARBA00022490"/>
    </source>
</evidence>
<evidence type="ECO:0000256" key="8">
    <source>
        <dbReference type="ARBA" id="ARBA00022840"/>
    </source>
</evidence>
<dbReference type="FunFam" id="3.40.50.620:FF:000128">
    <property type="entry name" value="Isoleucyl-tRNA synthetase 2, mitochondrial"/>
    <property type="match status" value="1"/>
</dbReference>
<dbReference type="InParanoid" id="F7B2M5"/>
<comment type="subcellular location">
    <subcellularLocation>
        <location evidence="1">Mitochondrion</location>
    </subcellularLocation>
</comment>
<sequence>MRTHWYLARRCYSAKSIYSSTVLVPKTKFPVKIGKKTNEHEIEIQNVCDFSGLYKWQYLNNTSDKQFILHDGPPYANGDVHVGHALNKILKDITNRYKLLRGYQVHYKPGWDCHGLPIEIKAIKANEFKTLNTSEIRKKSKSFAEETIEIQKRAFQRWGVMADWENSCYYTYDKDYQAKELNSFYKLYKRGFVYRALKPVYWSPSSGTALAESELVYNDNHVSRSVYVTFPLLSKLPELSFDDVIKVLVWTTQPWTLPANQTLCFSSNIKYCIASCSHASGLYLLAVDCIEAIARQTGKKFNIIQTFDGSCLEGMICRHPMYLERTVRMISSDVANTSKGTGVVHIAPAHGMEDFGIGQKHNLNTESSVNSDGEFMAGIDPNLEGKFIFTTGNKAVVEMLKERMNLFHEHDCKHSYPYDWRTKQPIFVHTSNQWFVDTAMLANKAEVAISGITTYPDNGRSSMLNRLQLRSYWCISRQRAWGLPIPVFYHRESGELLLNESTIQHLVSLVLKHGADIWWEGSNSELLPSEYNADEYERGSDILDIWFDSGVSWDCVLRDNKNRTTEADFYIEGKDQYGGWFQSSLLTSVGLQGVAPYKNLMVHGFVLDEKGQKMSKSIGNVVDPMVLTNGGKNPQRDPAYGADALRWWVAESNVHQDVHISTTIIKSAAESVQKIRNSVRFMLGNLNEFDETKVVPTPAMLVLDQYFMDVLRTYRREVTTAYEVYDYSLVTRLTLKFIKKFSNIYFTIVKDRLYCDEKESLRRRSCQSVLYFTLDVLLKSVAPILPHLVEETTLYNPTNSNNQSVFKSGWYTDDITGVNIDIINAVETALNIRDDFNLAIVGKQPTTYDVTITTDDNVYKTLKIFLIHYAESVSNSFENCFLMLTEGEGNETTLSEILTCAECTVVGGGDTPWEVDVNTTTMCKCPRCRRYIVTSSGQVCDRCMKAMTDGWNE</sequence>
<dbReference type="FunFam" id="3.40.50.620:FF:000111">
    <property type="entry name" value="Mitochondrial isoleucyl-tRNA synthetase"/>
    <property type="match status" value="1"/>
</dbReference>
<keyword evidence="6" id="KW-0479">Metal-binding</keyword>
<evidence type="ECO:0000259" key="15">
    <source>
        <dbReference type="Pfam" id="PF08264"/>
    </source>
</evidence>
<dbReference type="GO" id="GO:0005739">
    <property type="term" value="C:mitochondrion"/>
    <property type="evidence" value="ECO:0000318"/>
    <property type="project" value="GO_Central"/>
</dbReference>
<dbReference type="GO" id="GO:0004822">
    <property type="term" value="F:isoleucine-tRNA ligase activity"/>
    <property type="evidence" value="ECO:0000318"/>
    <property type="project" value="GO_Central"/>
</dbReference>
<dbReference type="EC" id="6.1.1.5" evidence="3"/>
<dbReference type="CDD" id="cd07960">
    <property type="entry name" value="Anticodon_Ia_Ile_BEm"/>
    <property type="match status" value="1"/>
</dbReference>
<dbReference type="Proteomes" id="UP000008144">
    <property type="component" value="Chromosome 11"/>
</dbReference>
<dbReference type="AlphaFoldDB" id="F7B2M5"/>
<keyword evidence="10 13" id="KW-0030">Aminoacyl-tRNA synthetase</keyword>
<dbReference type="Gene3D" id="3.90.740.10">
    <property type="entry name" value="Valyl/Leucyl/Isoleucyl-tRNA synthetase, editing domain"/>
    <property type="match status" value="1"/>
</dbReference>
<dbReference type="SUPFAM" id="SSF47323">
    <property type="entry name" value="Anticodon-binding domain of a subclass of class I aminoacyl-tRNA synthetases"/>
    <property type="match status" value="1"/>
</dbReference>
<dbReference type="HOGENOM" id="CLU_001493_7_1_1"/>
<evidence type="ECO:0000256" key="3">
    <source>
        <dbReference type="ARBA" id="ARBA00013165"/>
    </source>
</evidence>
<dbReference type="PANTHER" id="PTHR42765">
    <property type="entry name" value="SOLEUCYL-TRNA SYNTHETASE"/>
    <property type="match status" value="1"/>
</dbReference>
<evidence type="ECO:0000256" key="10">
    <source>
        <dbReference type="ARBA" id="ARBA00023146"/>
    </source>
</evidence>
<dbReference type="OMA" id="HCWRCKT"/>
<dbReference type="PROSITE" id="PS00178">
    <property type="entry name" value="AA_TRNA_LIGASE_I"/>
    <property type="match status" value="1"/>
</dbReference>
<name>F7B2M5_CIOIN</name>
<dbReference type="GO" id="GO:0046872">
    <property type="term" value="F:metal ion binding"/>
    <property type="evidence" value="ECO:0007669"/>
    <property type="project" value="UniProtKB-KW"/>
</dbReference>
<keyword evidence="7 13" id="KW-0547">Nucleotide-binding</keyword>
<dbReference type="GeneTree" id="ENSGT00550000074910"/>
<evidence type="ECO:0000256" key="6">
    <source>
        <dbReference type="ARBA" id="ARBA00022723"/>
    </source>
</evidence>
<evidence type="ECO:0000313" key="16">
    <source>
        <dbReference type="Ensembl" id="ENSCINP00000017328.3"/>
    </source>
</evidence>
<dbReference type="SUPFAM" id="SSF50677">
    <property type="entry name" value="ValRS/IleRS/LeuRS editing domain"/>
    <property type="match status" value="1"/>
</dbReference>
<dbReference type="PRINTS" id="PR00984">
    <property type="entry name" value="TRNASYNTHILE"/>
</dbReference>
<reference evidence="16" key="3">
    <citation type="submission" date="2025-08" db="UniProtKB">
        <authorList>
            <consortium name="Ensembl"/>
        </authorList>
    </citation>
    <scope>IDENTIFICATION</scope>
</reference>
<dbReference type="InterPro" id="IPR009008">
    <property type="entry name" value="Val/Leu/Ile-tRNA-synth_edit"/>
</dbReference>
<dbReference type="EMBL" id="EAAA01000797">
    <property type="status" value="NOT_ANNOTATED_CDS"/>
    <property type="molecule type" value="Genomic_DNA"/>
</dbReference>
<protein>
    <recommendedName>
        <fullName evidence="3">isoleucine--tRNA ligase</fullName>
        <ecNumber evidence="3">6.1.1.5</ecNumber>
    </recommendedName>
    <alternativeName>
        <fullName evidence="11">Isoleucyl-tRNA synthetase</fullName>
    </alternativeName>
</protein>
<dbReference type="GO" id="GO:0002161">
    <property type="term" value="F:aminoacyl-tRNA deacylase activity"/>
    <property type="evidence" value="ECO:0007669"/>
    <property type="project" value="InterPro"/>
</dbReference>
<dbReference type="PANTHER" id="PTHR42765:SF1">
    <property type="entry name" value="ISOLEUCINE--TRNA LIGASE, MITOCHONDRIAL"/>
    <property type="match status" value="1"/>
</dbReference>
<dbReference type="InterPro" id="IPR002301">
    <property type="entry name" value="Ile-tRNA-ligase"/>
</dbReference>
<dbReference type="GO" id="GO:0000049">
    <property type="term" value="F:tRNA binding"/>
    <property type="evidence" value="ECO:0007669"/>
    <property type="project" value="InterPro"/>
</dbReference>
<keyword evidence="9 13" id="KW-0648">Protein biosynthesis</keyword>
<dbReference type="InterPro" id="IPR033708">
    <property type="entry name" value="Anticodon_Ile_BEm"/>
</dbReference>
<keyword evidence="17" id="KW-1185">Reference proteome</keyword>
<evidence type="ECO:0000256" key="1">
    <source>
        <dbReference type="ARBA" id="ARBA00004173"/>
    </source>
</evidence>
<keyword evidence="8 13" id="KW-0067">ATP-binding</keyword>
<dbReference type="InterPro" id="IPR009080">
    <property type="entry name" value="tRNAsynth_Ia_anticodon-bd"/>
</dbReference>
<evidence type="ECO:0000256" key="12">
    <source>
        <dbReference type="ARBA" id="ARBA00048359"/>
    </source>
</evidence>
<dbReference type="FunCoup" id="F7B2M5">
    <property type="interactions" value="361"/>
</dbReference>
<dbReference type="InterPro" id="IPR014729">
    <property type="entry name" value="Rossmann-like_a/b/a_fold"/>
</dbReference>
<evidence type="ECO:0000256" key="5">
    <source>
        <dbReference type="ARBA" id="ARBA00022598"/>
    </source>
</evidence>
<dbReference type="Gene3D" id="1.10.730.20">
    <property type="match status" value="1"/>
</dbReference>
<dbReference type="Gene3D" id="1.10.10.830">
    <property type="entry name" value="Ile-tRNA synthetase CP2 domain-like"/>
    <property type="match status" value="1"/>
</dbReference>
<proteinExistence type="inferred from homology"/>
<reference evidence="16" key="2">
    <citation type="journal article" date="2008" name="Genome Biol.">
        <title>Improved genome assembly and evidence-based global gene model set for the chordate Ciona intestinalis: new insight into intron and operon populations.</title>
        <authorList>
            <person name="Satou Y."/>
            <person name="Mineta K."/>
            <person name="Ogasawara M."/>
            <person name="Sasakura Y."/>
            <person name="Shoguchi E."/>
            <person name="Ueno K."/>
            <person name="Yamada L."/>
            <person name="Matsumoto J."/>
            <person name="Wasserscheid J."/>
            <person name="Dewar K."/>
            <person name="Wiley G.B."/>
            <person name="Macmil S.L."/>
            <person name="Roe B.A."/>
            <person name="Zeller R.W."/>
            <person name="Hastings K.E."/>
            <person name="Lemaire P."/>
            <person name="Lindquist E."/>
            <person name="Endo T."/>
            <person name="Hotta K."/>
            <person name="Inaba K."/>
        </authorList>
    </citation>
    <scope>NUCLEOTIDE SEQUENCE [LARGE SCALE GENOMIC DNA]</scope>
    <source>
        <strain evidence="16">wild type</strain>
    </source>
</reference>
<dbReference type="InterPro" id="IPR002300">
    <property type="entry name" value="aa-tRNA-synth_Ia"/>
</dbReference>
<dbReference type="InterPro" id="IPR013155">
    <property type="entry name" value="M/V/L/I-tRNA-synth_anticd-bd"/>
</dbReference>
<accession>F7B2M5</accession>
<feature type="domain" description="Aminoacyl-tRNA synthetase class Ia" evidence="14">
    <location>
        <begin position="51"/>
        <end position="661"/>
    </location>
</feature>
<dbReference type="GO" id="GO:0032543">
    <property type="term" value="P:mitochondrial translation"/>
    <property type="evidence" value="ECO:0000318"/>
    <property type="project" value="GO_Central"/>
</dbReference>
<organism evidence="16 17">
    <name type="scientific">Ciona intestinalis</name>
    <name type="common">Transparent sea squirt</name>
    <name type="synonym">Ascidia intestinalis</name>
    <dbReference type="NCBI Taxonomy" id="7719"/>
    <lineage>
        <taxon>Eukaryota</taxon>
        <taxon>Metazoa</taxon>
        <taxon>Chordata</taxon>
        <taxon>Tunicata</taxon>
        <taxon>Ascidiacea</taxon>
        <taxon>Phlebobranchia</taxon>
        <taxon>Cionidae</taxon>
        <taxon>Ciona</taxon>
    </lineage>
</organism>
<dbReference type="GO" id="GO:0006428">
    <property type="term" value="P:isoleucyl-tRNA aminoacylation"/>
    <property type="evidence" value="ECO:0000318"/>
    <property type="project" value="GO_Central"/>
</dbReference>
<evidence type="ECO:0000256" key="13">
    <source>
        <dbReference type="RuleBase" id="RU363035"/>
    </source>
</evidence>
<dbReference type="NCBIfam" id="TIGR00392">
    <property type="entry name" value="ileS"/>
    <property type="match status" value="1"/>
</dbReference>
<evidence type="ECO:0000259" key="14">
    <source>
        <dbReference type="Pfam" id="PF00133"/>
    </source>
</evidence>